<protein>
    <submittedName>
        <fullName evidence="1">Uncharacterized protein</fullName>
    </submittedName>
</protein>
<reference evidence="1 2" key="2">
    <citation type="submission" date="2017-10" db="EMBL/GenBank/DDBJ databases">
        <title>Extensive intraspecific genome diversity in a model arbuscular mycorrhizal fungus.</title>
        <authorList>
            <person name="Chen E.C.H."/>
            <person name="Morin E."/>
            <person name="Baudet D."/>
            <person name="Noel J."/>
            <person name="Ndikumana S."/>
            <person name="Charron P."/>
            <person name="St-Onge C."/>
            <person name="Giorgi J."/>
            <person name="Grigoriev I.V."/>
            <person name="Roux C."/>
            <person name="Martin F.M."/>
            <person name="Corradi N."/>
        </authorList>
    </citation>
    <scope>NUCLEOTIDE SEQUENCE [LARGE SCALE GENOMIC DNA]</scope>
    <source>
        <strain evidence="1 2">C2</strain>
    </source>
</reference>
<proteinExistence type="predicted"/>
<name>A0A2N1M113_9GLOM</name>
<sequence length="77" mass="9059">MRLKRGGRKRSREIKEVLVIFQNMTKIFEVMGILISEQDKQILLQFYEELKQQLSSSTHIFTSDQTLKEQDPSSNIT</sequence>
<dbReference type="AlphaFoldDB" id="A0A2N1M113"/>
<gene>
    <name evidence="1" type="ORF">RhiirC2_802722</name>
</gene>
<evidence type="ECO:0000313" key="1">
    <source>
        <dbReference type="EMBL" id="PKK55318.1"/>
    </source>
</evidence>
<accession>A0A2N1M113</accession>
<organism evidence="1 2">
    <name type="scientific">Rhizophagus irregularis</name>
    <dbReference type="NCBI Taxonomy" id="588596"/>
    <lineage>
        <taxon>Eukaryota</taxon>
        <taxon>Fungi</taxon>
        <taxon>Fungi incertae sedis</taxon>
        <taxon>Mucoromycota</taxon>
        <taxon>Glomeromycotina</taxon>
        <taxon>Glomeromycetes</taxon>
        <taxon>Glomerales</taxon>
        <taxon>Glomeraceae</taxon>
        <taxon>Rhizophagus</taxon>
    </lineage>
</organism>
<dbReference type="EMBL" id="LLXL01007906">
    <property type="protein sequence ID" value="PKK55318.1"/>
    <property type="molecule type" value="Genomic_DNA"/>
</dbReference>
<dbReference type="Proteomes" id="UP000233469">
    <property type="component" value="Unassembled WGS sequence"/>
</dbReference>
<reference evidence="1 2" key="1">
    <citation type="submission" date="2016-04" db="EMBL/GenBank/DDBJ databases">
        <title>Genome analyses suggest a sexual origin of heterokaryosis in a supposedly ancient asexual fungus.</title>
        <authorList>
            <person name="Ropars J."/>
            <person name="Sedzielewska K."/>
            <person name="Noel J."/>
            <person name="Charron P."/>
            <person name="Farinelli L."/>
            <person name="Marton T."/>
            <person name="Kruger M."/>
            <person name="Pelin A."/>
            <person name="Brachmann A."/>
            <person name="Corradi N."/>
        </authorList>
    </citation>
    <scope>NUCLEOTIDE SEQUENCE [LARGE SCALE GENOMIC DNA]</scope>
    <source>
        <strain evidence="1 2">C2</strain>
    </source>
</reference>
<comment type="caution">
    <text evidence="1">The sequence shown here is derived from an EMBL/GenBank/DDBJ whole genome shotgun (WGS) entry which is preliminary data.</text>
</comment>
<evidence type="ECO:0000313" key="2">
    <source>
        <dbReference type="Proteomes" id="UP000233469"/>
    </source>
</evidence>